<feature type="region of interest" description="Disordered" evidence="1">
    <location>
        <begin position="23"/>
        <end position="75"/>
    </location>
</feature>
<sequence length="149" mass="15888">MKVSGLFAASMAAASASAALISAPSSSSPLTGNSYFQFSSEKETGQENSTTKKSSLNEKFAPRKRNGLTRNNADVPMVQRKAHETLFILGAQVGKQPRRVFPVQVYITEHGGSAVGAFVVDFFDERAGEFTQRIAAAVAWIPRSFAAAG</sequence>
<dbReference type="EMBL" id="JBBPBM010000052">
    <property type="protein sequence ID" value="KAK8519108.1"/>
    <property type="molecule type" value="Genomic_DNA"/>
</dbReference>
<feature type="compositionally biased region" description="Polar residues" evidence="1">
    <location>
        <begin position="29"/>
        <end position="39"/>
    </location>
</feature>
<name>A0ABR2CHT3_9ROSI</name>
<evidence type="ECO:0000256" key="2">
    <source>
        <dbReference type="SAM" id="SignalP"/>
    </source>
</evidence>
<evidence type="ECO:0000313" key="4">
    <source>
        <dbReference type="Proteomes" id="UP001472677"/>
    </source>
</evidence>
<keyword evidence="4" id="KW-1185">Reference proteome</keyword>
<proteinExistence type="predicted"/>
<feature type="chain" id="PRO_5046892568" evidence="2">
    <location>
        <begin position="19"/>
        <end position="149"/>
    </location>
</feature>
<dbReference type="Proteomes" id="UP001472677">
    <property type="component" value="Unassembled WGS sequence"/>
</dbReference>
<feature type="signal peptide" evidence="2">
    <location>
        <begin position="1"/>
        <end position="18"/>
    </location>
</feature>
<reference evidence="3 4" key="1">
    <citation type="journal article" date="2024" name="G3 (Bethesda)">
        <title>Genome assembly of Hibiscus sabdariffa L. provides insights into metabolisms of medicinal natural products.</title>
        <authorList>
            <person name="Kim T."/>
        </authorList>
    </citation>
    <scope>NUCLEOTIDE SEQUENCE [LARGE SCALE GENOMIC DNA]</scope>
    <source>
        <strain evidence="3">TK-2024</strain>
        <tissue evidence="3">Old leaves</tissue>
    </source>
</reference>
<comment type="caution">
    <text evidence="3">The sequence shown here is derived from an EMBL/GenBank/DDBJ whole genome shotgun (WGS) entry which is preliminary data.</text>
</comment>
<evidence type="ECO:0000313" key="3">
    <source>
        <dbReference type="EMBL" id="KAK8519108.1"/>
    </source>
</evidence>
<protein>
    <submittedName>
        <fullName evidence="3">Uncharacterized protein</fullName>
    </submittedName>
</protein>
<evidence type="ECO:0000256" key="1">
    <source>
        <dbReference type="SAM" id="MobiDB-lite"/>
    </source>
</evidence>
<organism evidence="3 4">
    <name type="scientific">Hibiscus sabdariffa</name>
    <name type="common">roselle</name>
    <dbReference type="NCBI Taxonomy" id="183260"/>
    <lineage>
        <taxon>Eukaryota</taxon>
        <taxon>Viridiplantae</taxon>
        <taxon>Streptophyta</taxon>
        <taxon>Embryophyta</taxon>
        <taxon>Tracheophyta</taxon>
        <taxon>Spermatophyta</taxon>
        <taxon>Magnoliopsida</taxon>
        <taxon>eudicotyledons</taxon>
        <taxon>Gunneridae</taxon>
        <taxon>Pentapetalae</taxon>
        <taxon>rosids</taxon>
        <taxon>malvids</taxon>
        <taxon>Malvales</taxon>
        <taxon>Malvaceae</taxon>
        <taxon>Malvoideae</taxon>
        <taxon>Hibiscus</taxon>
    </lineage>
</organism>
<accession>A0ABR2CHT3</accession>
<gene>
    <name evidence="3" type="ORF">V6N12_012337</name>
</gene>
<keyword evidence="2" id="KW-0732">Signal</keyword>